<dbReference type="Pfam" id="PF01535">
    <property type="entry name" value="PPR"/>
    <property type="match status" value="1"/>
</dbReference>
<feature type="repeat" description="PPR" evidence="3">
    <location>
        <begin position="421"/>
        <end position="455"/>
    </location>
</feature>
<protein>
    <submittedName>
        <fullName evidence="4">Pentatricopeptide repeat-containing protein</fullName>
    </submittedName>
</protein>
<dbReference type="Proteomes" id="UP001412067">
    <property type="component" value="Unassembled WGS sequence"/>
</dbReference>
<dbReference type="InterPro" id="IPR002885">
    <property type="entry name" value="PPR_rpt"/>
</dbReference>
<dbReference type="InterPro" id="IPR011990">
    <property type="entry name" value="TPR-like_helical_dom_sf"/>
</dbReference>
<sequence length="494" mass="55024">MDTGGDFSGAAPLPAPLPAAVVDRFSKLINEHPFPAVPLRPLLLEHLLPLLLPHSPESPLLLSALFSRLFSGHSLPHKSLELFRFAVVHSPSSLSPSSIALLINSLSRSPSGLLFPSSAFLLLDLVRRAVPSLLSPAALSALLSPLARRSPDPFAATIAAFSRAETIWSAADKSPFGAAELTSLLRAFCACRRLPDARAAFRLLHSRLPPDTRAFNTLLLGFRNAGDVPSLDLFYHDLLLRGFQPDAVTYNIRIDAYCRKNRFSEALRILPEMERRRIAPTVRTITTLIHGAGIAGNPSLAREIFDRMPQTGIAPDRRSYNALMGAVVKAGDMKSGLKLLDEMNMKGIEADDVSYYTMLSGYKASSNIPGYLKIYRRMIRAGIVPRMRTVMMLMKFFHEEERWDLAMELWEYLLEKGSCPPRHALDILVEGLCFRGQVTEAYECFKQLLERGRLPSEKGVQLLEEFLLKSHDEERLNELREMISRLKNIVPSAS</sequence>
<dbReference type="PROSITE" id="PS51375">
    <property type="entry name" value="PPR"/>
    <property type="match status" value="5"/>
</dbReference>
<feature type="repeat" description="PPR" evidence="3">
    <location>
        <begin position="351"/>
        <end position="385"/>
    </location>
</feature>
<evidence type="ECO:0000313" key="5">
    <source>
        <dbReference type="Proteomes" id="UP001412067"/>
    </source>
</evidence>
<comment type="similarity">
    <text evidence="1">Belongs to the PPR family. P subfamily.</text>
</comment>
<name>A0ABR2MU82_9ASPA</name>
<gene>
    <name evidence="4" type="ORF">KSP40_PGU005633</name>
</gene>
<evidence type="ECO:0000256" key="2">
    <source>
        <dbReference type="ARBA" id="ARBA00022737"/>
    </source>
</evidence>
<evidence type="ECO:0000313" key="4">
    <source>
        <dbReference type="EMBL" id="KAK8967772.1"/>
    </source>
</evidence>
<organism evidence="4 5">
    <name type="scientific">Platanthera guangdongensis</name>
    <dbReference type="NCBI Taxonomy" id="2320717"/>
    <lineage>
        <taxon>Eukaryota</taxon>
        <taxon>Viridiplantae</taxon>
        <taxon>Streptophyta</taxon>
        <taxon>Embryophyta</taxon>
        <taxon>Tracheophyta</taxon>
        <taxon>Spermatophyta</taxon>
        <taxon>Magnoliopsida</taxon>
        <taxon>Liliopsida</taxon>
        <taxon>Asparagales</taxon>
        <taxon>Orchidaceae</taxon>
        <taxon>Orchidoideae</taxon>
        <taxon>Orchideae</taxon>
        <taxon>Orchidinae</taxon>
        <taxon>Platanthera</taxon>
    </lineage>
</organism>
<keyword evidence="2" id="KW-0677">Repeat</keyword>
<dbReference type="PANTHER" id="PTHR47938:SF28">
    <property type="entry name" value="OS07G0249100 PROTEIN"/>
    <property type="match status" value="1"/>
</dbReference>
<evidence type="ECO:0000256" key="3">
    <source>
        <dbReference type="PROSITE-ProRule" id="PRU00708"/>
    </source>
</evidence>
<dbReference type="PANTHER" id="PTHR47938">
    <property type="entry name" value="RESPIRATORY COMPLEX I CHAPERONE (CIA84), PUTATIVE (AFU_ORTHOLOGUE AFUA_2G06020)-RELATED"/>
    <property type="match status" value="1"/>
</dbReference>
<feature type="repeat" description="PPR" evidence="3">
    <location>
        <begin position="316"/>
        <end position="350"/>
    </location>
</feature>
<comment type="caution">
    <text evidence="4">The sequence shown here is derived from an EMBL/GenBank/DDBJ whole genome shotgun (WGS) entry which is preliminary data.</text>
</comment>
<dbReference type="EMBL" id="JBBWWR010000004">
    <property type="protein sequence ID" value="KAK8967772.1"/>
    <property type="molecule type" value="Genomic_DNA"/>
</dbReference>
<feature type="repeat" description="PPR" evidence="3">
    <location>
        <begin position="246"/>
        <end position="280"/>
    </location>
</feature>
<keyword evidence="5" id="KW-1185">Reference proteome</keyword>
<proteinExistence type="inferred from homology"/>
<dbReference type="NCBIfam" id="TIGR00756">
    <property type="entry name" value="PPR"/>
    <property type="match status" value="3"/>
</dbReference>
<feature type="repeat" description="PPR" evidence="3">
    <location>
        <begin position="281"/>
        <end position="315"/>
    </location>
</feature>
<accession>A0ABR2MU82</accession>
<dbReference type="Pfam" id="PF13041">
    <property type="entry name" value="PPR_2"/>
    <property type="match status" value="2"/>
</dbReference>
<evidence type="ECO:0000256" key="1">
    <source>
        <dbReference type="ARBA" id="ARBA00007626"/>
    </source>
</evidence>
<dbReference type="Gene3D" id="1.25.40.10">
    <property type="entry name" value="Tetratricopeptide repeat domain"/>
    <property type="match status" value="3"/>
</dbReference>
<reference evidence="4 5" key="1">
    <citation type="journal article" date="2022" name="Nat. Plants">
        <title>Genomes of leafy and leafless Platanthera orchids illuminate the evolution of mycoheterotrophy.</title>
        <authorList>
            <person name="Li M.H."/>
            <person name="Liu K.W."/>
            <person name="Li Z."/>
            <person name="Lu H.C."/>
            <person name="Ye Q.L."/>
            <person name="Zhang D."/>
            <person name="Wang J.Y."/>
            <person name="Li Y.F."/>
            <person name="Zhong Z.M."/>
            <person name="Liu X."/>
            <person name="Yu X."/>
            <person name="Liu D.K."/>
            <person name="Tu X.D."/>
            <person name="Liu B."/>
            <person name="Hao Y."/>
            <person name="Liao X.Y."/>
            <person name="Jiang Y.T."/>
            <person name="Sun W.H."/>
            <person name="Chen J."/>
            <person name="Chen Y.Q."/>
            <person name="Ai Y."/>
            <person name="Zhai J.W."/>
            <person name="Wu S.S."/>
            <person name="Zhou Z."/>
            <person name="Hsiao Y.Y."/>
            <person name="Wu W.L."/>
            <person name="Chen Y.Y."/>
            <person name="Lin Y.F."/>
            <person name="Hsu J.L."/>
            <person name="Li C.Y."/>
            <person name="Wang Z.W."/>
            <person name="Zhao X."/>
            <person name="Zhong W.Y."/>
            <person name="Ma X.K."/>
            <person name="Ma L."/>
            <person name="Huang J."/>
            <person name="Chen G.Z."/>
            <person name="Huang M.Z."/>
            <person name="Huang L."/>
            <person name="Peng D.H."/>
            <person name="Luo Y.B."/>
            <person name="Zou S.Q."/>
            <person name="Chen S.P."/>
            <person name="Lan S."/>
            <person name="Tsai W.C."/>
            <person name="Van de Peer Y."/>
            <person name="Liu Z.J."/>
        </authorList>
    </citation>
    <scope>NUCLEOTIDE SEQUENCE [LARGE SCALE GENOMIC DNA]</scope>
    <source>
        <strain evidence="4">Lor288</strain>
    </source>
</reference>